<dbReference type="KEGG" id="lfa:LFA_0919"/>
<reference evidence="2" key="1">
    <citation type="submission" date="2014-09" db="EMBL/GenBank/DDBJ databases">
        <authorList>
            <person name="Gomez-Valero L."/>
        </authorList>
    </citation>
    <scope>NUCLEOTIDE SEQUENCE [LARGE SCALE GENOMIC DNA]</scope>
    <source>
        <strain evidence="2">ATCC700992</strain>
    </source>
</reference>
<protein>
    <submittedName>
        <fullName evidence="1">Uncharacterized protein</fullName>
    </submittedName>
</protein>
<evidence type="ECO:0000313" key="2">
    <source>
        <dbReference type="Proteomes" id="UP000032430"/>
    </source>
</evidence>
<proteinExistence type="predicted"/>
<organism evidence="1 2">
    <name type="scientific">Legionella fallonii LLAP-10</name>
    <dbReference type="NCBI Taxonomy" id="1212491"/>
    <lineage>
        <taxon>Bacteria</taxon>
        <taxon>Pseudomonadati</taxon>
        <taxon>Pseudomonadota</taxon>
        <taxon>Gammaproteobacteria</taxon>
        <taxon>Legionellales</taxon>
        <taxon>Legionellaceae</taxon>
        <taxon>Legionella</taxon>
    </lineage>
</organism>
<dbReference type="AlphaFoldDB" id="A0A098G1L7"/>
<keyword evidence="2" id="KW-1185">Reference proteome</keyword>
<evidence type="ECO:0000313" key="1">
    <source>
        <dbReference type="EMBL" id="CEG56362.1"/>
    </source>
</evidence>
<sequence>MLTREHIQKIIKECREIGNDGLDNGIHASIPDLNVDIVTPPIDFLGAGGNPAVFVNKNTFKLLGSLHRDWIVDRTIALKISLFNQAPIQIIGAIVHETGHAFNVAAQIDNTETNAYIFEIEAILHLLKSGYLLSYGCTETDVYFYFDSRLSYYRQGVHESKYLASLMEKIKVSPKPEPEASPLPSISLVSTPIIASTNVSTPQRNTLFAQKLIKTSLPKDSPFSDCEEFINAGKTLTAPFIRSKL</sequence>
<dbReference type="HOGENOM" id="CLU_105440_0_0_6"/>
<accession>A0A098G1L7</accession>
<dbReference type="RefSeq" id="WP_052673851.1">
    <property type="nucleotide sequence ID" value="NZ_LN614827.1"/>
</dbReference>
<dbReference type="Proteomes" id="UP000032430">
    <property type="component" value="Chromosome I"/>
</dbReference>
<dbReference type="EMBL" id="LN614827">
    <property type="protein sequence ID" value="CEG56362.1"/>
    <property type="molecule type" value="Genomic_DNA"/>
</dbReference>
<gene>
    <name evidence="1" type="ORF">LFA_0919</name>
</gene>
<dbReference type="OrthoDB" id="5645602at2"/>
<name>A0A098G1L7_9GAMM</name>